<keyword evidence="1" id="KW-0285">Flavoprotein</keyword>
<dbReference type="Pfam" id="PF00296">
    <property type="entry name" value="Bac_luciferase"/>
    <property type="match status" value="1"/>
</dbReference>
<dbReference type="InterPro" id="IPR019921">
    <property type="entry name" value="Lucif-like_OxRdtase_Rv2161c"/>
</dbReference>
<organism evidence="6 7">
    <name type="scientific">Gordonia rubripertincta</name>
    <name type="common">Rhodococcus corallinus</name>
    <dbReference type="NCBI Taxonomy" id="36822"/>
    <lineage>
        <taxon>Bacteria</taxon>
        <taxon>Bacillati</taxon>
        <taxon>Actinomycetota</taxon>
        <taxon>Actinomycetes</taxon>
        <taxon>Mycobacteriales</taxon>
        <taxon>Gordoniaceae</taxon>
        <taxon>Gordonia</taxon>
    </lineage>
</organism>
<dbReference type="PANTHER" id="PTHR42847:SF4">
    <property type="entry name" value="ALKANESULFONATE MONOOXYGENASE-RELATED"/>
    <property type="match status" value="1"/>
</dbReference>
<name>A0ABT4MPJ0_GORRU</name>
<dbReference type="EMBL" id="JAPWIE010000001">
    <property type="protein sequence ID" value="MCZ4548590.1"/>
    <property type="molecule type" value="Genomic_DNA"/>
</dbReference>
<evidence type="ECO:0000256" key="3">
    <source>
        <dbReference type="ARBA" id="ARBA00023002"/>
    </source>
</evidence>
<evidence type="ECO:0000256" key="1">
    <source>
        <dbReference type="ARBA" id="ARBA00022630"/>
    </source>
</evidence>
<dbReference type="Gene3D" id="3.20.20.30">
    <property type="entry name" value="Luciferase-like domain"/>
    <property type="match status" value="1"/>
</dbReference>
<dbReference type="NCBIfam" id="TIGR03619">
    <property type="entry name" value="F420_Rv2161c"/>
    <property type="match status" value="1"/>
</dbReference>
<dbReference type="PANTHER" id="PTHR42847">
    <property type="entry name" value="ALKANESULFONATE MONOOXYGENASE"/>
    <property type="match status" value="1"/>
</dbReference>
<gene>
    <name evidence="6" type="ORF">O4213_01255</name>
</gene>
<dbReference type="InterPro" id="IPR011251">
    <property type="entry name" value="Luciferase-like_dom"/>
</dbReference>
<keyword evidence="3 6" id="KW-0560">Oxidoreductase</keyword>
<feature type="domain" description="Luciferase-like" evidence="5">
    <location>
        <begin position="12"/>
        <end position="192"/>
    </location>
</feature>
<dbReference type="InterPro" id="IPR050172">
    <property type="entry name" value="SsuD_RutA_monooxygenase"/>
</dbReference>
<reference evidence="6" key="1">
    <citation type="submission" date="2022-12" db="EMBL/GenBank/DDBJ databases">
        <authorList>
            <person name="Krivoruchko A.V."/>
            <person name="Elkin A."/>
        </authorList>
    </citation>
    <scope>NUCLEOTIDE SEQUENCE</scope>
    <source>
        <strain evidence="6">IEGM 1388</strain>
    </source>
</reference>
<dbReference type="InterPro" id="IPR036661">
    <property type="entry name" value="Luciferase-like_sf"/>
</dbReference>
<dbReference type="RefSeq" id="WP_301569807.1">
    <property type="nucleotide sequence ID" value="NZ_JAPWIE010000001.1"/>
</dbReference>
<dbReference type="EC" id="1.-.-.-" evidence="6"/>
<evidence type="ECO:0000259" key="5">
    <source>
        <dbReference type="Pfam" id="PF00296"/>
    </source>
</evidence>
<comment type="caution">
    <text evidence="6">The sequence shown here is derived from an EMBL/GenBank/DDBJ whole genome shotgun (WGS) entry which is preliminary data.</text>
</comment>
<proteinExistence type="predicted"/>
<dbReference type="Proteomes" id="UP001067235">
    <property type="component" value="Unassembled WGS sequence"/>
</dbReference>
<keyword evidence="4" id="KW-0503">Monooxygenase</keyword>
<evidence type="ECO:0000256" key="4">
    <source>
        <dbReference type="ARBA" id="ARBA00023033"/>
    </source>
</evidence>
<evidence type="ECO:0000256" key="2">
    <source>
        <dbReference type="ARBA" id="ARBA00022643"/>
    </source>
</evidence>
<protein>
    <submittedName>
        <fullName evidence="6">TIGR03619 family F420-dependent LLM class oxidoreductase</fullName>
        <ecNumber evidence="6">1.-.-.-</ecNumber>
    </submittedName>
</protein>
<dbReference type="GO" id="GO:0016491">
    <property type="term" value="F:oxidoreductase activity"/>
    <property type="evidence" value="ECO:0007669"/>
    <property type="project" value="UniProtKB-KW"/>
</dbReference>
<dbReference type="SUPFAM" id="SSF51679">
    <property type="entry name" value="Bacterial luciferase-like"/>
    <property type="match status" value="1"/>
</dbReference>
<evidence type="ECO:0000313" key="6">
    <source>
        <dbReference type="EMBL" id="MCZ4548590.1"/>
    </source>
</evidence>
<keyword evidence="7" id="KW-1185">Reference proteome</keyword>
<evidence type="ECO:0000313" key="7">
    <source>
        <dbReference type="Proteomes" id="UP001067235"/>
    </source>
</evidence>
<accession>A0ABT4MPJ0</accession>
<sequence length="282" mass="30713">MFPSAESMAPADFACVAENLGFESVFFPDHTHTPVPSDDAQCASPAYYRTVMDPLIAMAAAVTATASIRVGSAVCLVVQREPIALAKQVATLDQISGGRIILGVGAGSDLAEMGNHGATETNRYALLRERIEAMTQIWTQDVAEYHGEHVDFGPMWSEPKPIQQPRPPILVGGGGPGVLNRVIAYGDGWIPFRSGTGTFEDRPTGDVEEFEDQLNERILRLRRMSGDAGRPPATVTLFNSCPHPRAIERYRDMGIDRIVFWLPTASASDTSRTLERLSTLLK</sequence>
<keyword evidence="2" id="KW-0288">FMN</keyword>